<name>A0A9W8JE17_9AGAR</name>
<dbReference type="AlphaFoldDB" id="A0A9W8JE17"/>
<dbReference type="Proteomes" id="UP001140091">
    <property type="component" value="Unassembled WGS sequence"/>
</dbReference>
<dbReference type="OrthoDB" id="6017046at2759"/>
<feature type="non-terminal residue" evidence="1">
    <location>
        <position position="203"/>
    </location>
</feature>
<accession>A0A9W8JE17</accession>
<organism evidence="1 2">
    <name type="scientific">Candolleomyces eurysporus</name>
    <dbReference type="NCBI Taxonomy" id="2828524"/>
    <lineage>
        <taxon>Eukaryota</taxon>
        <taxon>Fungi</taxon>
        <taxon>Dikarya</taxon>
        <taxon>Basidiomycota</taxon>
        <taxon>Agaricomycotina</taxon>
        <taxon>Agaricomycetes</taxon>
        <taxon>Agaricomycetidae</taxon>
        <taxon>Agaricales</taxon>
        <taxon>Agaricineae</taxon>
        <taxon>Psathyrellaceae</taxon>
        <taxon>Candolleomyces</taxon>
    </lineage>
</organism>
<gene>
    <name evidence="1" type="ORF">H1R20_g5982</name>
</gene>
<proteinExistence type="predicted"/>
<comment type="caution">
    <text evidence="1">The sequence shown here is derived from an EMBL/GenBank/DDBJ whole genome shotgun (WGS) entry which is preliminary data.</text>
</comment>
<reference evidence="1" key="1">
    <citation type="submission" date="2022-06" db="EMBL/GenBank/DDBJ databases">
        <title>Genome Sequence of Candolleomyces eurysporus.</title>
        <authorList>
            <person name="Buettner E."/>
        </authorList>
    </citation>
    <scope>NUCLEOTIDE SEQUENCE</scope>
    <source>
        <strain evidence="1">VTCC 930004</strain>
    </source>
</reference>
<protein>
    <submittedName>
        <fullName evidence="1">Uncharacterized protein</fullName>
    </submittedName>
</protein>
<sequence>MVTDKVSEIPFLFAHQTGLREVYTPELDFTQRQTVIQLKGVHKTPIEGLWHWFTNTSGLNIKEVIISGYETGLSSPNNPIHPWIWPKALQIQLDKFASYWNNHKIQTQRDKPNMSGPTPRHAFTAPDPAHYEKCYVEIDEMVIDVLRQQIPTSREDSMRFVDDMFSEFAEDAYEAVGRPDISDICRVWDIFGAMLVHIPAKLT</sequence>
<dbReference type="EMBL" id="JANBPK010000811">
    <property type="protein sequence ID" value="KAJ2931109.1"/>
    <property type="molecule type" value="Genomic_DNA"/>
</dbReference>
<keyword evidence="2" id="KW-1185">Reference proteome</keyword>
<evidence type="ECO:0000313" key="2">
    <source>
        <dbReference type="Proteomes" id="UP001140091"/>
    </source>
</evidence>
<evidence type="ECO:0000313" key="1">
    <source>
        <dbReference type="EMBL" id="KAJ2931109.1"/>
    </source>
</evidence>